<evidence type="ECO:0000259" key="4">
    <source>
        <dbReference type="PROSITE" id="PS01124"/>
    </source>
</evidence>
<keyword evidence="2" id="KW-0238">DNA-binding</keyword>
<dbReference type="InterPro" id="IPR009057">
    <property type="entry name" value="Homeodomain-like_sf"/>
</dbReference>
<dbReference type="InterPro" id="IPR018060">
    <property type="entry name" value="HTH_AraC"/>
</dbReference>
<evidence type="ECO:0000256" key="2">
    <source>
        <dbReference type="ARBA" id="ARBA00023125"/>
    </source>
</evidence>
<dbReference type="Proteomes" id="UP001595548">
    <property type="component" value="Unassembled WGS sequence"/>
</dbReference>
<name>A0ABV7HSH7_9GAMM</name>
<dbReference type="Gene3D" id="3.20.80.10">
    <property type="entry name" value="Regulatory factor, effector binding domain"/>
    <property type="match status" value="1"/>
</dbReference>
<gene>
    <name evidence="5" type="ORF">ACFOEB_05000</name>
</gene>
<protein>
    <submittedName>
        <fullName evidence="5">GyrI-like domain-containing protein</fullName>
    </submittedName>
</protein>
<reference evidence="6" key="1">
    <citation type="journal article" date="2019" name="Int. J. Syst. Evol. Microbiol.">
        <title>The Global Catalogue of Microorganisms (GCM) 10K type strain sequencing project: providing services to taxonomists for standard genome sequencing and annotation.</title>
        <authorList>
            <consortium name="The Broad Institute Genomics Platform"/>
            <consortium name="The Broad Institute Genome Sequencing Center for Infectious Disease"/>
            <person name="Wu L."/>
            <person name="Ma J."/>
        </authorList>
    </citation>
    <scope>NUCLEOTIDE SEQUENCE [LARGE SCALE GENOMIC DNA]</scope>
    <source>
        <strain evidence="6">KCTC 52141</strain>
    </source>
</reference>
<dbReference type="Pfam" id="PF06445">
    <property type="entry name" value="GyrI-like"/>
    <property type="match status" value="1"/>
</dbReference>
<keyword evidence="6" id="KW-1185">Reference proteome</keyword>
<sequence>MQTTTLTAKERIEKALSFLDAHPECIPTLAEISDIAHCSPYHFHRLFKAYTGSTVQSFIAAQRLHRAAFQLAFRPQLSVLDIALSNGYQSPEGFSRAFRKCYQVSAKAYRSDKIKIRQLLNHPPKTQERAMTSNFSSVECVYFSSLKIYEWRHRGLPTHISDSVLAFIAWRKTQGLSPSRSRTFNIFYGDPNIVDNNTYSLGLAVERIRSVSTPPEVKQTEIPGQYCARLRYIGPDSGLDAQIRHLYQDWLPTSQKKTGTFPLFIERVAFYPEVSKNQMITDIYLPLSSE</sequence>
<dbReference type="Pfam" id="PF12833">
    <property type="entry name" value="HTH_18"/>
    <property type="match status" value="1"/>
</dbReference>
<evidence type="ECO:0000313" key="6">
    <source>
        <dbReference type="Proteomes" id="UP001595548"/>
    </source>
</evidence>
<accession>A0ABV7HSH7</accession>
<proteinExistence type="predicted"/>
<dbReference type="SMART" id="SM00342">
    <property type="entry name" value="HTH_ARAC"/>
    <property type="match status" value="1"/>
</dbReference>
<organism evidence="5 6">
    <name type="scientific">Gilvimarinus japonicus</name>
    <dbReference type="NCBI Taxonomy" id="1796469"/>
    <lineage>
        <taxon>Bacteria</taxon>
        <taxon>Pseudomonadati</taxon>
        <taxon>Pseudomonadota</taxon>
        <taxon>Gammaproteobacteria</taxon>
        <taxon>Cellvibrionales</taxon>
        <taxon>Cellvibrionaceae</taxon>
        <taxon>Gilvimarinus</taxon>
    </lineage>
</organism>
<dbReference type="PROSITE" id="PS00041">
    <property type="entry name" value="HTH_ARAC_FAMILY_1"/>
    <property type="match status" value="1"/>
</dbReference>
<dbReference type="PANTHER" id="PTHR40055">
    <property type="entry name" value="TRANSCRIPTIONAL REGULATOR YGIV-RELATED"/>
    <property type="match status" value="1"/>
</dbReference>
<dbReference type="InterPro" id="IPR018062">
    <property type="entry name" value="HTH_AraC-typ_CS"/>
</dbReference>
<dbReference type="SUPFAM" id="SSF55136">
    <property type="entry name" value="Probable bacterial effector-binding domain"/>
    <property type="match status" value="1"/>
</dbReference>
<feature type="domain" description="HTH araC/xylS-type" evidence="4">
    <location>
        <begin position="13"/>
        <end position="112"/>
    </location>
</feature>
<dbReference type="EMBL" id="JBHRTL010000004">
    <property type="protein sequence ID" value="MFC3154552.1"/>
    <property type="molecule type" value="Genomic_DNA"/>
</dbReference>
<evidence type="ECO:0000313" key="5">
    <source>
        <dbReference type="EMBL" id="MFC3154552.1"/>
    </source>
</evidence>
<dbReference type="Gene3D" id="1.10.10.60">
    <property type="entry name" value="Homeodomain-like"/>
    <property type="match status" value="2"/>
</dbReference>
<evidence type="ECO:0000256" key="1">
    <source>
        <dbReference type="ARBA" id="ARBA00023015"/>
    </source>
</evidence>
<dbReference type="SMART" id="SM00871">
    <property type="entry name" value="AraC_E_bind"/>
    <property type="match status" value="1"/>
</dbReference>
<dbReference type="InterPro" id="IPR010499">
    <property type="entry name" value="AraC_E-bd"/>
</dbReference>
<comment type="caution">
    <text evidence="5">The sequence shown here is derived from an EMBL/GenBank/DDBJ whole genome shotgun (WGS) entry which is preliminary data.</text>
</comment>
<dbReference type="PROSITE" id="PS01124">
    <property type="entry name" value="HTH_ARAC_FAMILY_2"/>
    <property type="match status" value="1"/>
</dbReference>
<dbReference type="InterPro" id="IPR050908">
    <property type="entry name" value="SmbC-like"/>
</dbReference>
<dbReference type="PANTHER" id="PTHR40055:SF1">
    <property type="entry name" value="TRANSCRIPTIONAL REGULATOR YGIV-RELATED"/>
    <property type="match status" value="1"/>
</dbReference>
<keyword evidence="1" id="KW-0805">Transcription regulation</keyword>
<dbReference type="InterPro" id="IPR029442">
    <property type="entry name" value="GyrI-like"/>
</dbReference>
<dbReference type="InterPro" id="IPR011256">
    <property type="entry name" value="Reg_factor_effector_dom_sf"/>
</dbReference>
<dbReference type="RefSeq" id="WP_382414856.1">
    <property type="nucleotide sequence ID" value="NZ_AP031500.1"/>
</dbReference>
<keyword evidence="3" id="KW-0804">Transcription</keyword>
<evidence type="ECO:0000256" key="3">
    <source>
        <dbReference type="ARBA" id="ARBA00023163"/>
    </source>
</evidence>
<dbReference type="SUPFAM" id="SSF46689">
    <property type="entry name" value="Homeodomain-like"/>
    <property type="match status" value="2"/>
</dbReference>